<dbReference type="InterPro" id="IPR025867">
    <property type="entry name" value="MnmE_helical"/>
</dbReference>
<dbReference type="NCBIfam" id="NF003661">
    <property type="entry name" value="PRK05291.1-3"/>
    <property type="match status" value="1"/>
</dbReference>
<feature type="binding site" evidence="6">
    <location>
        <position position="123"/>
    </location>
    <ligand>
        <name>(6S)-5-formyl-5,6,7,8-tetrahydrofolate</name>
        <dbReference type="ChEBI" id="CHEBI:57457"/>
    </ligand>
</feature>
<dbReference type="Proteomes" id="UP000066624">
    <property type="component" value="Chromosome"/>
</dbReference>
<dbReference type="GO" id="GO:0046872">
    <property type="term" value="F:metal ion binding"/>
    <property type="evidence" value="ECO:0007669"/>
    <property type="project" value="UniProtKB-KW"/>
</dbReference>
<dbReference type="PANTHER" id="PTHR42714:SF2">
    <property type="entry name" value="TRNA MODIFICATION GTPASE GTPBP3, MITOCHONDRIAL"/>
    <property type="match status" value="1"/>
</dbReference>
<name>A0A0K0Y0F3_9GAMM</name>
<dbReference type="GO" id="GO:0002098">
    <property type="term" value="P:tRNA wobble uridine modification"/>
    <property type="evidence" value="ECO:0007669"/>
    <property type="project" value="TreeGrafter"/>
</dbReference>
<evidence type="ECO:0000256" key="6">
    <source>
        <dbReference type="HAMAP-Rule" id="MF_00379"/>
    </source>
</evidence>
<dbReference type="InterPro" id="IPR027417">
    <property type="entry name" value="P-loop_NTPase"/>
</dbReference>
<keyword evidence="4 6" id="KW-0630">Potassium</keyword>
<evidence type="ECO:0000256" key="7">
    <source>
        <dbReference type="RuleBase" id="RU003313"/>
    </source>
</evidence>
<evidence type="ECO:0000256" key="2">
    <source>
        <dbReference type="ARBA" id="ARBA00022694"/>
    </source>
</evidence>
<feature type="binding site" evidence="6">
    <location>
        <position position="233"/>
    </location>
    <ligand>
        <name>Mg(2+)</name>
        <dbReference type="ChEBI" id="CHEBI:18420"/>
    </ligand>
</feature>
<evidence type="ECO:0000256" key="5">
    <source>
        <dbReference type="ARBA" id="ARBA00023134"/>
    </source>
</evidence>
<reference evidence="9 10" key="1">
    <citation type="submission" date="2015-07" db="EMBL/GenBank/DDBJ databases">
        <authorList>
            <person name="Noorani M."/>
        </authorList>
    </citation>
    <scope>NUCLEOTIDE SEQUENCE [LARGE SCALE GENOMIC DNA]</scope>
    <source>
        <strain evidence="9 10">KCTC 42284</strain>
    </source>
</reference>
<evidence type="ECO:0000313" key="10">
    <source>
        <dbReference type="Proteomes" id="UP000066624"/>
    </source>
</evidence>
<dbReference type="PROSITE" id="PS51709">
    <property type="entry name" value="G_TRME"/>
    <property type="match status" value="1"/>
</dbReference>
<dbReference type="GO" id="GO:0005829">
    <property type="term" value="C:cytosol"/>
    <property type="evidence" value="ECO:0007669"/>
    <property type="project" value="TreeGrafter"/>
</dbReference>
<evidence type="ECO:0000259" key="8">
    <source>
        <dbReference type="PROSITE" id="PS51709"/>
    </source>
</evidence>
<feature type="binding site" evidence="6">
    <location>
        <position position="84"/>
    </location>
    <ligand>
        <name>(6S)-5-formyl-5,6,7,8-tetrahydrofolate</name>
        <dbReference type="ChEBI" id="CHEBI:57457"/>
    </ligand>
</feature>
<dbReference type="NCBIfam" id="TIGR00450">
    <property type="entry name" value="mnmE_trmE_thdF"/>
    <property type="match status" value="1"/>
</dbReference>
<dbReference type="GO" id="GO:0003924">
    <property type="term" value="F:GTPase activity"/>
    <property type="evidence" value="ECO:0007669"/>
    <property type="project" value="UniProtKB-UniRule"/>
</dbReference>
<feature type="binding site" evidence="6">
    <location>
        <position position="248"/>
    </location>
    <ligand>
        <name>K(+)</name>
        <dbReference type="ChEBI" id="CHEBI:29103"/>
    </ligand>
</feature>
<dbReference type="InterPro" id="IPR027368">
    <property type="entry name" value="MnmE_dom2"/>
</dbReference>
<accession>A0A0K0Y0F3</accession>
<feature type="binding site" evidence="6">
    <location>
        <position position="250"/>
    </location>
    <ligand>
        <name>K(+)</name>
        <dbReference type="ChEBI" id="CHEBI:29103"/>
    </ligand>
</feature>
<proteinExistence type="inferred from homology"/>
<comment type="caution">
    <text evidence="6">Lacks conserved residue(s) required for the propagation of feature annotation.</text>
</comment>
<dbReference type="STRING" id="1579979.WM2015_3064"/>
<comment type="similarity">
    <text evidence="1 6 7">Belongs to the TRAFAC class TrmE-Era-EngA-EngB-Septin-like GTPase superfamily. TrmE GTPase family.</text>
</comment>
<dbReference type="HAMAP" id="MF_00379">
    <property type="entry name" value="GTPase_MnmE"/>
    <property type="match status" value="1"/>
</dbReference>
<evidence type="ECO:0000256" key="1">
    <source>
        <dbReference type="ARBA" id="ARBA00011043"/>
    </source>
</evidence>
<sequence length="445" mass="48291">MPNVSASNDTICAIATPPGRGGVGVIRISGPDAFELARRLSARAPEARRFFLADLRDDQGEVIDQALVLGFRGPASFTGEDVVELQTHGSPVVLEMLLERLVRLGARRARPGEFSERAYLNDRMDLAQAEAIADLIAAGTAQAARAASRSLEGVFSRLVDALHHDLVELRVWVEAALDFPDEDVDFLADGQVAARLDALRTRLDELIEQARAGRLLNDGLRVAIIGKPNAGKSSLLNAMTRRDSAIVTDIPGTTRDVLRETIELGGLPVTLADTAGLRDTEDRVEIEGVRRAEREMHAADLLFWVVDIEDEAAHLPPGLPPELPFIRINNKIDRVGREPRREGRSVDLSALEGRGLDLLEQAVREVLGLQSDGGGEFSARQRHIDALVKAREPLDRGARELAATGSGELLAEELRMAAEALAEITGRMSSDELLGHIFSSFCIGK</sequence>
<dbReference type="CDD" id="cd04164">
    <property type="entry name" value="trmE"/>
    <property type="match status" value="1"/>
</dbReference>
<keyword evidence="10" id="KW-1185">Reference proteome</keyword>
<dbReference type="SUPFAM" id="SSF52540">
    <property type="entry name" value="P-loop containing nucleoside triphosphate hydrolases"/>
    <property type="match status" value="1"/>
</dbReference>
<comment type="cofactor">
    <cofactor evidence="6">
        <name>K(+)</name>
        <dbReference type="ChEBI" id="CHEBI:29103"/>
    </cofactor>
    <text evidence="6">Binds 1 potassium ion per subunit.</text>
</comment>
<feature type="binding site" evidence="6">
    <location>
        <position position="27"/>
    </location>
    <ligand>
        <name>(6S)-5-formyl-5,6,7,8-tetrahydrofolate</name>
        <dbReference type="ChEBI" id="CHEBI:57457"/>
    </ligand>
</feature>
<dbReference type="Pfam" id="PF12631">
    <property type="entry name" value="MnmE_helical"/>
    <property type="match status" value="1"/>
</dbReference>
<evidence type="ECO:0000256" key="3">
    <source>
        <dbReference type="ARBA" id="ARBA00022741"/>
    </source>
</evidence>
<feature type="binding site" evidence="6">
    <location>
        <position position="445"/>
    </location>
    <ligand>
        <name>(6S)-5-formyl-5,6,7,8-tetrahydrofolate</name>
        <dbReference type="ChEBI" id="CHEBI:57457"/>
    </ligand>
</feature>
<keyword evidence="6" id="KW-0963">Cytoplasm</keyword>
<feature type="binding site" evidence="6">
    <location>
        <begin position="229"/>
        <end position="234"/>
    </location>
    <ligand>
        <name>GTP</name>
        <dbReference type="ChEBI" id="CHEBI:37565"/>
    </ligand>
</feature>
<dbReference type="SUPFAM" id="SSF116878">
    <property type="entry name" value="TrmE connector domain"/>
    <property type="match status" value="1"/>
</dbReference>
<dbReference type="InterPro" id="IPR006073">
    <property type="entry name" value="GTP-bd"/>
</dbReference>
<evidence type="ECO:0000256" key="4">
    <source>
        <dbReference type="ARBA" id="ARBA00022958"/>
    </source>
</evidence>
<dbReference type="AlphaFoldDB" id="A0A0K0Y0F3"/>
<keyword evidence="6" id="KW-0479">Metal-binding</keyword>
<comment type="subcellular location">
    <subcellularLocation>
        <location evidence="6">Cytoplasm</location>
    </subcellularLocation>
</comment>
<dbReference type="Gene3D" id="3.40.50.300">
    <property type="entry name" value="P-loop containing nucleotide triphosphate hydrolases"/>
    <property type="match status" value="1"/>
</dbReference>
<dbReference type="Pfam" id="PF10396">
    <property type="entry name" value="TrmE_N"/>
    <property type="match status" value="1"/>
</dbReference>
<keyword evidence="5 6" id="KW-0342">GTP-binding</keyword>
<dbReference type="PATRIC" id="fig|1579979.3.peg.3134"/>
<dbReference type="EMBL" id="CP012154">
    <property type="protein sequence ID" value="AKS43414.1"/>
    <property type="molecule type" value="Genomic_DNA"/>
</dbReference>
<dbReference type="EC" id="3.6.-.-" evidence="6"/>
<keyword evidence="3 6" id="KW-0547">Nucleotide-binding</keyword>
<keyword evidence="2 6" id="KW-0819">tRNA processing</keyword>
<dbReference type="Gene3D" id="1.20.120.430">
    <property type="entry name" value="tRNA modification GTPase MnmE domain 2"/>
    <property type="match status" value="1"/>
</dbReference>
<feature type="binding site" evidence="6">
    <location>
        <position position="253"/>
    </location>
    <ligand>
        <name>K(+)</name>
        <dbReference type="ChEBI" id="CHEBI:29103"/>
    </ligand>
</feature>
<feature type="binding site" evidence="6">
    <location>
        <begin position="273"/>
        <end position="276"/>
    </location>
    <ligand>
        <name>GTP</name>
        <dbReference type="ChEBI" id="CHEBI:37565"/>
    </ligand>
</feature>
<dbReference type="Gene3D" id="3.30.1360.120">
    <property type="entry name" value="Probable tRNA modification gtpase trme, domain 1"/>
    <property type="match status" value="1"/>
</dbReference>
<feature type="binding site" evidence="6">
    <location>
        <position position="229"/>
    </location>
    <ligand>
        <name>K(+)</name>
        <dbReference type="ChEBI" id="CHEBI:29103"/>
    </ligand>
</feature>
<dbReference type="CDD" id="cd14858">
    <property type="entry name" value="TrmE_N"/>
    <property type="match status" value="1"/>
</dbReference>
<dbReference type="PANTHER" id="PTHR42714">
    <property type="entry name" value="TRNA MODIFICATION GTPASE GTPBP3"/>
    <property type="match status" value="1"/>
</dbReference>
<dbReference type="InterPro" id="IPR027266">
    <property type="entry name" value="TrmE/GcvT-like"/>
</dbReference>
<evidence type="ECO:0000313" key="9">
    <source>
        <dbReference type="EMBL" id="AKS43414.1"/>
    </source>
</evidence>
<gene>
    <name evidence="6" type="primary">mnmE</name>
    <name evidence="6" type="synonym">trmE</name>
    <name evidence="9" type="ORF">WM2015_3064</name>
</gene>
<dbReference type="NCBIfam" id="TIGR00231">
    <property type="entry name" value="small_GTP"/>
    <property type="match status" value="1"/>
</dbReference>
<keyword evidence="6" id="KW-0378">Hydrolase</keyword>
<feature type="domain" description="TrmE-type G" evidence="8">
    <location>
        <begin position="219"/>
        <end position="368"/>
    </location>
</feature>
<comment type="function">
    <text evidence="6">Exhibits a very high intrinsic GTPase hydrolysis rate. Involved in the addition of a carboxymethylaminomethyl (cmnm) group at the wobble position (U34) of certain tRNAs, forming tRNA-cmnm(5)s(2)U34.</text>
</comment>
<comment type="subunit">
    <text evidence="6">Homodimer. Heterotetramer of two MnmE and two MnmG subunits.</text>
</comment>
<dbReference type="KEGG" id="wma:WM2015_3064"/>
<keyword evidence="6" id="KW-0460">Magnesium</keyword>
<feature type="binding site" evidence="6">
    <location>
        <position position="254"/>
    </location>
    <ligand>
        <name>Mg(2+)</name>
        <dbReference type="ChEBI" id="CHEBI:18420"/>
    </ligand>
</feature>
<dbReference type="GO" id="GO:0005525">
    <property type="term" value="F:GTP binding"/>
    <property type="evidence" value="ECO:0007669"/>
    <property type="project" value="UniProtKB-UniRule"/>
</dbReference>
<dbReference type="InterPro" id="IPR004520">
    <property type="entry name" value="GTPase_MnmE"/>
</dbReference>
<feature type="binding site" evidence="6">
    <location>
        <begin position="248"/>
        <end position="254"/>
    </location>
    <ligand>
        <name>GTP</name>
        <dbReference type="ChEBI" id="CHEBI:37565"/>
    </ligand>
</feature>
<dbReference type="Pfam" id="PF01926">
    <property type="entry name" value="MMR_HSR1"/>
    <property type="match status" value="1"/>
</dbReference>
<dbReference type="InterPro" id="IPR005225">
    <property type="entry name" value="Small_GTP-bd"/>
</dbReference>
<dbReference type="InterPro" id="IPR018948">
    <property type="entry name" value="GTP-bd_TrmE_N"/>
</dbReference>
<dbReference type="GO" id="GO:0030488">
    <property type="term" value="P:tRNA methylation"/>
    <property type="evidence" value="ECO:0007669"/>
    <property type="project" value="TreeGrafter"/>
</dbReference>
<organism evidence="9 10">
    <name type="scientific">Wenzhouxiangella marina</name>
    <dbReference type="NCBI Taxonomy" id="1579979"/>
    <lineage>
        <taxon>Bacteria</taxon>
        <taxon>Pseudomonadati</taxon>
        <taxon>Pseudomonadota</taxon>
        <taxon>Gammaproteobacteria</taxon>
        <taxon>Chromatiales</taxon>
        <taxon>Wenzhouxiangellaceae</taxon>
        <taxon>Wenzhouxiangella</taxon>
    </lineage>
</organism>
<dbReference type="InterPro" id="IPR031168">
    <property type="entry name" value="G_TrmE"/>
</dbReference>
<protein>
    <recommendedName>
        <fullName evidence="6">tRNA modification GTPase MnmE</fullName>
        <ecNumber evidence="6">3.6.-.-</ecNumber>
    </recommendedName>
</protein>